<organism evidence="2 3">
    <name type="scientific">Plantactinospora solaniradicis</name>
    <dbReference type="NCBI Taxonomy" id="1723736"/>
    <lineage>
        <taxon>Bacteria</taxon>
        <taxon>Bacillati</taxon>
        <taxon>Actinomycetota</taxon>
        <taxon>Actinomycetes</taxon>
        <taxon>Micromonosporales</taxon>
        <taxon>Micromonosporaceae</taxon>
        <taxon>Plantactinospora</taxon>
    </lineage>
</organism>
<evidence type="ECO:0000256" key="1">
    <source>
        <dbReference type="SAM" id="MobiDB-lite"/>
    </source>
</evidence>
<feature type="compositionally biased region" description="Basic and acidic residues" evidence="1">
    <location>
        <begin position="14"/>
        <end position="32"/>
    </location>
</feature>
<dbReference type="EMBL" id="JBHSPR010000007">
    <property type="protein sequence ID" value="MFC6016253.1"/>
    <property type="molecule type" value="Genomic_DNA"/>
</dbReference>
<name>A0ABW1K7I4_9ACTN</name>
<protein>
    <submittedName>
        <fullName evidence="2">Uncharacterized protein</fullName>
    </submittedName>
</protein>
<gene>
    <name evidence="2" type="ORF">ACFP2T_08590</name>
</gene>
<dbReference type="RefSeq" id="WP_377419454.1">
    <property type="nucleotide sequence ID" value="NZ_JBHSPR010000007.1"/>
</dbReference>
<accession>A0ABW1K7I4</accession>
<keyword evidence="3" id="KW-1185">Reference proteome</keyword>
<evidence type="ECO:0000313" key="2">
    <source>
        <dbReference type="EMBL" id="MFC6016253.1"/>
    </source>
</evidence>
<feature type="region of interest" description="Disordered" evidence="1">
    <location>
        <begin position="14"/>
        <end position="50"/>
    </location>
</feature>
<evidence type="ECO:0000313" key="3">
    <source>
        <dbReference type="Proteomes" id="UP001596203"/>
    </source>
</evidence>
<reference evidence="3" key="1">
    <citation type="journal article" date="2019" name="Int. J. Syst. Evol. Microbiol.">
        <title>The Global Catalogue of Microorganisms (GCM) 10K type strain sequencing project: providing services to taxonomists for standard genome sequencing and annotation.</title>
        <authorList>
            <consortium name="The Broad Institute Genomics Platform"/>
            <consortium name="The Broad Institute Genome Sequencing Center for Infectious Disease"/>
            <person name="Wu L."/>
            <person name="Ma J."/>
        </authorList>
    </citation>
    <scope>NUCLEOTIDE SEQUENCE [LARGE SCALE GENOMIC DNA]</scope>
    <source>
        <strain evidence="3">ZS-35-S2</strain>
    </source>
</reference>
<dbReference type="Proteomes" id="UP001596203">
    <property type="component" value="Unassembled WGS sequence"/>
</dbReference>
<sequence length="50" mass="5465">MTLSTLLADRRLITDRHGADHGKPVDVRRAADLFDPSPPGADRIGITRRG</sequence>
<comment type="caution">
    <text evidence="2">The sequence shown here is derived from an EMBL/GenBank/DDBJ whole genome shotgun (WGS) entry which is preliminary data.</text>
</comment>
<proteinExistence type="predicted"/>